<feature type="region of interest" description="Disordered" evidence="3">
    <location>
        <begin position="76"/>
        <end position="115"/>
    </location>
</feature>
<dbReference type="InterPro" id="IPR041916">
    <property type="entry name" value="Anti_sigma_zinc_sf"/>
</dbReference>
<dbReference type="Gene3D" id="1.10.10.1320">
    <property type="entry name" value="Anti-sigma factor, zinc-finger domain"/>
    <property type="match status" value="1"/>
</dbReference>
<evidence type="ECO:0000256" key="2">
    <source>
        <dbReference type="ARBA" id="ARBA00023163"/>
    </source>
</evidence>
<keyword evidence="4" id="KW-1133">Transmembrane helix</keyword>
<dbReference type="InterPro" id="IPR018764">
    <property type="entry name" value="RskA_C"/>
</dbReference>
<dbReference type="AlphaFoldDB" id="A0A841BLM7"/>
<keyword evidence="7" id="KW-1185">Reference proteome</keyword>
<gene>
    <name evidence="6" type="ORF">F4553_001478</name>
</gene>
<dbReference type="RefSeq" id="WP_184833781.1">
    <property type="nucleotide sequence ID" value="NZ_JACHMN010000002.1"/>
</dbReference>
<organism evidence="6 7">
    <name type="scientific">Allocatelliglobosispora scoriae</name>
    <dbReference type="NCBI Taxonomy" id="643052"/>
    <lineage>
        <taxon>Bacteria</taxon>
        <taxon>Bacillati</taxon>
        <taxon>Actinomycetota</taxon>
        <taxon>Actinomycetes</taxon>
        <taxon>Micromonosporales</taxon>
        <taxon>Micromonosporaceae</taxon>
        <taxon>Allocatelliglobosispora</taxon>
    </lineage>
</organism>
<evidence type="ECO:0000256" key="3">
    <source>
        <dbReference type="SAM" id="MobiDB-lite"/>
    </source>
</evidence>
<name>A0A841BLM7_9ACTN</name>
<keyword evidence="1" id="KW-0805">Transcription regulation</keyword>
<evidence type="ECO:0000259" key="5">
    <source>
        <dbReference type="Pfam" id="PF10099"/>
    </source>
</evidence>
<keyword evidence="4" id="KW-0472">Membrane</keyword>
<sequence>MPHLEQSELILLASDEAAESATSAEHLAGCAACRDELAELRDLFAVVSETEQVRDLPPPPESVWAGITAQLAADSAARSDDAVPAVPTSGDTAGKGSADRARSPRDNRPAPRARRSWRRIAAAAALTVAVAAAGLVAGVWLTRSDDPARPAVLASAQLAAYGGTPPSAAGRAEVLDGRRLALHVTGLPAVSGYYEVWLIDPATLRMFSVGTLGAGPDGEFTLPANADLGVYRVVDVSAEQFDNNSAHSGDSLLRGTLS</sequence>
<keyword evidence="2" id="KW-0804">Transcription</keyword>
<keyword evidence="4" id="KW-0812">Transmembrane</keyword>
<feature type="transmembrane region" description="Helical" evidence="4">
    <location>
        <begin position="120"/>
        <end position="141"/>
    </location>
</feature>
<feature type="compositionally biased region" description="Basic and acidic residues" evidence="3">
    <location>
        <begin position="97"/>
        <end position="109"/>
    </location>
</feature>
<feature type="domain" description="Anti-sigma K factor RskA C-terminal" evidence="5">
    <location>
        <begin position="122"/>
        <end position="243"/>
    </location>
</feature>
<protein>
    <recommendedName>
        <fullName evidence="5">Anti-sigma K factor RskA C-terminal domain-containing protein</fullName>
    </recommendedName>
</protein>
<reference evidence="6 7" key="1">
    <citation type="submission" date="2020-08" db="EMBL/GenBank/DDBJ databases">
        <title>Sequencing the genomes of 1000 actinobacteria strains.</title>
        <authorList>
            <person name="Klenk H.-P."/>
        </authorList>
    </citation>
    <scope>NUCLEOTIDE SEQUENCE [LARGE SCALE GENOMIC DNA]</scope>
    <source>
        <strain evidence="6 7">DSM 45362</strain>
    </source>
</reference>
<dbReference type="Proteomes" id="UP000587527">
    <property type="component" value="Unassembled WGS sequence"/>
</dbReference>
<feature type="compositionally biased region" description="Low complexity" evidence="3">
    <location>
        <begin position="76"/>
        <end position="87"/>
    </location>
</feature>
<evidence type="ECO:0000313" key="6">
    <source>
        <dbReference type="EMBL" id="MBB5868099.1"/>
    </source>
</evidence>
<accession>A0A841BLM7</accession>
<proteinExistence type="predicted"/>
<evidence type="ECO:0000256" key="1">
    <source>
        <dbReference type="ARBA" id="ARBA00023015"/>
    </source>
</evidence>
<evidence type="ECO:0000313" key="7">
    <source>
        <dbReference type="Proteomes" id="UP000587527"/>
    </source>
</evidence>
<dbReference type="GO" id="GO:0005886">
    <property type="term" value="C:plasma membrane"/>
    <property type="evidence" value="ECO:0007669"/>
    <property type="project" value="InterPro"/>
</dbReference>
<evidence type="ECO:0000256" key="4">
    <source>
        <dbReference type="SAM" id="Phobius"/>
    </source>
</evidence>
<dbReference type="Pfam" id="PF10099">
    <property type="entry name" value="RskA_C"/>
    <property type="match status" value="1"/>
</dbReference>
<comment type="caution">
    <text evidence="6">The sequence shown here is derived from an EMBL/GenBank/DDBJ whole genome shotgun (WGS) entry which is preliminary data.</text>
</comment>
<dbReference type="EMBL" id="JACHMN010000002">
    <property type="protein sequence ID" value="MBB5868099.1"/>
    <property type="molecule type" value="Genomic_DNA"/>
</dbReference>